<dbReference type="EMBL" id="STGY01000072">
    <property type="protein sequence ID" value="THV36488.1"/>
    <property type="molecule type" value="Genomic_DNA"/>
</dbReference>
<dbReference type="RefSeq" id="WP_136536731.1">
    <property type="nucleotide sequence ID" value="NZ_STGY01000072.1"/>
</dbReference>
<comment type="caution">
    <text evidence="1">The sequence shown here is derived from an EMBL/GenBank/DDBJ whole genome shotgun (WGS) entry which is preliminary data.</text>
</comment>
<protein>
    <submittedName>
        <fullName evidence="1">Uncharacterized protein</fullName>
    </submittedName>
</protein>
<dbReference type="AlphaFoldDB" id="A0A4S8PXW8"/>
<evidence type="ECO:0000313" key="2">
    <source>
        <dbReference type="Proteomes" id="UP000308760"/>
    </source>
</evidence>
<sequence length="137" mass="15056">MRQDEPVNLYRLCRLSTSGGELELAGPPAALRALALLLRETQGRVEAQVSGGAVVQERTAGPLTVSLRGADRLHLAGGHRYLDIVWDALDGVAEQAEDAADREVKRHQHIEYLPPDDEYRSPLSVPLIIVSDWPDVK</sequence>
<evidence type="ECO:0000313" key="1">
    <source>
        <dbReference type="EMBL" id="THV36488.1"/>
    </source>
</evidence>
<reference evidence="2" key="1">
    <citation type="submission" date="2019-04" db="EMBL/GenBank/DDBJ databases">
        <title>Nocardioides xinjiangensis sp. nov.</title>
        <authorList>
            <person name="Liu S."/>
        </authorList>
    </citation>
    <scope>NUCLEOTIDE SEQUENCE [LARGE SCALE GENOMIC DNA]</scope>
    <source>
        <strain evidence="2">18</strain>
    </source>
</reference>
<reference evidence="1 2" key="2">
    <citation type="submission" date="2019-05" db="EMBL/GenBank/DDBJ databases">
        <title>Glycomyces buryatensis sp. nov.</title>
        <authorList>
            <person name="Nikitina E."/>
        </authorList>
    </citation>
    <scope>NUCLEOTIDE SEQUENCE [LARGE SCALE GENOMIC DNA]</scope>
    <source>
        <strain evidence="1 2">18</strain>
    </source>
</reference>
<dbReference type="InterPro" id="IPR029083">
    <property type="entry name" value="Imm32"/>
</dbReference>
<organism evidence="1 2">
    <name type="scientific">Glycomyces buryatensis</name>
    <dbReference type="NCBI Taxonomy" id="2570927"/>
    <lineage>
        <taxon>Bacteria</taxon>
        <taxon>Bacillati</taxon>
        <taxon>Actinomycetota</taxon>
        <taxon>Actinomycetes</taxon>
        <taxon>Glycomycetales</taxon>
        <taxon>Glycomycetaceae</taxon>
        <taxon>Glycomyces</taxon>
    </lineage>
</organism>
<proteinExistence type="predicted"/>
<dbReference type="OrthoDB" id="3383277at2"/>
<gene>
    <name evidence="1" type="ORF">FAB82_22165</name>
</gene>
<keyword evidence="2" id="KW-1185">Reference proteome</keyword>
<name>A0A4S8PXW8_9ACTN</name>
<dbReference type="Pfam" id="PF15566">
    <property type="entry name" value="Imm32"/>
    <property type="match status" value="1"/>
</dbReference>
<accession>A0A4S8PXW8</accession>
<dbReference type="Proteomes" id="UP000308760">
    <property type="component" value="Unassembled WGS sequence"/>
</dbReference>